<dbReference type="RefSeq" id="WP_310273955.1">
    <property type="nucleotide sequence ID" value="NZ_JAVDWR010000001.1"/>
</dbReference>
<sequence>MLRVRCYFVVVLLFLLAGCGGGGTISSDGDGGGTTEVISISLVLTNASTVVSSEVSKAQPLTLTATLTSSTGRSMAGQLVTFSFNDALLANFNNEAGTAQTNSNGVAVIGVRVGTKSGAGTIAATLTGGQSNTISFASAGDADKVEPEKPVGSLRLIADTLQLGSGNTAQVALSAVVLDTSNVLQPGVTVQFSSSSGELQVVSGITETDGVAKAILSSSVDPSLRTITVTAAVGGKVATVDVNVVGTTILISAPRSMVLSDEVTITADLTDFDGRGIQGRTLAVTSSLNNPITSTSLVTAGNSGRVTFTYRASAGGTDELRVTGLGATAVATIAIQSDQFRFLRTEAIEVDLGTVADVDRMLSLEWLVNGNAKEGGELTFTTTRGTLSDSENVAGTSISIAAQTVLGRADVFVHSDFAGFANIVATEVLEGSVNLLTTQTRVEFIATIPDNIELQAFPAQLGPGEQSIVRAIVRDQNKNPVKNTTVAFTLVGAPGGQINPATAISDSQGLATTVFTSDSSTGAGTGANLSIQATVLDNSAISKQVPVSVGARTLFFRFGTGNTIKAPSNTLFAQEFSILVTDSSGNPVAGQDLNVSVLPLSYDKGEWVPIPDLIDFEYWLADSSDAATDCASEDVNNNGILDEEDTDGDGVIDITEDTNGDGQLTPGNVASVPRTVRADSNGIATFDMTYPRDIAPWTEVLITVSGFADGTENISSRQFKTRVSGEYISDETATPAKNPFGEGRFCTDID</sequence>
<comment type="similarity">
    <text evidence="1">Belongs to the intimin/invasin family.</text>
</comment>
<evidence type="ECO:0000313" key="3">
    <source>
        <dbReference type="EMBL" id="MDR7119432.1"/>
    </source>
</evidence>
<feature type="domain" description="Big-1" evidence="2">
    <location>
        <begin position="41"/>
        <end position="137"/>
    </location>
</feature>
<dbReference type="Proteomes" id="UP001257909">
    <property type="component" value="Unassembled WGS sequence"/>
</dbReference>
<proteinExistence type="inferred from homology"/>
<dbReference type="PROSITE" id="PS51257">
    <property type="entry name" value="PROKAR_LIPOPROTEIN"/>
    <property type="match status" value="1"/>
</dbReference>
<comment type="caution">
    <text evidence="3">The sequence shown here is derived from an EMBL/GenBank/DDBJ whole genome shotgun (WGS) entry which is preliminary data.</text>
</comment>
<name>A0ABU1VUN4_9GAMM</name>
<dbReference type="InterPro" id="IPR013783">
    <property type="entry name" value="Ig-like_fold"/>
</dbReference>
<evidence type="ECO:0000259" key="2">
    <source>
        <dbReference type="PROSITE" id="PS51127"/>
    </source>
</evidence>
<dbReference type="PROSITE" id="PS51127">
    <property type="entry name" value="BIG1"/>
    <property type="match status" value="2"/>
</dbReference>
<gene>
    <name evidence="3" type="ORF">J2W69_000347</name>
</gene>
<reference evidence="3 4" key="1">
    <citation type="submission" date="2023-07" db="EMBL/GenBank/DDBJ databases">
        <title>Sorghum-associated microbial communities from plants grown in Nebraska, USA.</title>
        <authorList>
            <person name="Schachtman D."/>
        </authorList>
    </citation>
    <scope>NUCLEOTIDE SEQUENCE [LARGE SCALE GENOMIC DNA]</scope>
    <source>
        <strain evidence="3 4">4138</strain>
    </source>
</reference>
<dbReference type="SUPFAM" id="SSF49373">
    <property type="entry name" value="Invasin/intimin cell-adhesion fragments"/>
    <property type="match status" value="3"/>
</dbReference>
<dbReference type="EMBL" id="JAVDWR010000001">
    <property type="protein sequence ID" value="MDR7119432.1"/>
    <property type="molecule type" value="Genomic_DNA"/>
</dbReference>
<organism evidence="3 4">
    <name type="scientific">Rheinheimera soli</name>
    <dbReference type="NCBI Taxonomy" id="443616"/>
    <lineage>
        <taxon>Bacteria</taxon>
        <taxon>Pseudomonadati</taxon>
        <taxon>Pseudomonadota</taxon>
        <taxon>Gammaproteobacteria</taxon>
        <taxon>Chromatiales</taxon>
        <taxon>Chromatiaceae</taxon>
        <taxon>Rheinheimera</taxon>
    </lineage>
</organism>
<accession>A0ABU1VUN4</accession>
<protein>
    <recommendedName>
        <fullName evidence="2">Big-1 domain-containing protein</fullName>
    </recommendedName>
</protein>
<feature type="domain" description="Big-1" evidence="2">
    <location>
        <begin position="153"/>
        <end position="245"/>
    </location>
</feature>
<dbReference type="Gene3D" id="2.60.40.10">
    <property type="entry name" value="Immunoglobulins"/>
    <property type="match status" value="4"/>
</dbReference>
<evidence type="ECO:0000256" key="1">
    <source>
        <dbReference type="ARBA" id="ARBA00010116"/>
    </source>
</evidence>
<evidence type="ECO:0000313" key="4">
    <source>
        <dbReference type="Proteomes" id="UP001257909"/>
    </source>
</evidence>
<keyword evidence="4" id="KW-1185">Reference proteome</keyword>
<dbReference type="InterPro" id="IPR008964">
    <property type="entry name" value="Invasin/intimin_cell_adhesion"/>
</dbReference>
<dbReference type="InterPro" id="IPR003344">
    <property type="entry name" value="Big_1_dom"/>
</dbReference>
<dbReference type="SMART" id="SM00634">
    <property type="entry name" value="BID_1"/>
    <property type="match status" value="3"/>
</dbReference>